<gene>
    <name evidence="1" type="ORF">TNCT_267991</name>
</gene>
<accession>A0A8X6H1N2</accession>
<keyword evidence="2" id="KW-1185">Reference proteome</keyword>
<evidence type="ECO:0000313" key="1">
    <source>
        <dbReference type="EMBL" id="GFR15392.1"/>
    </source>
</evidence>
<dbReference type="Proteomes" id="UP000887116">
    <property type="component" value="Unassembled WGS sequence"/>
</dbReference>
<evidence type="ECO:0000313" key="2">
    <source>
        <dbReference type="Proteomes" id="UP000887116"/>
    </source>
</evidence>
<name>A0A8X6H1N2_TRICU</name>
<dbReference type="AlphaFoldDB" id="A0A8X6H1N2"/>
<protein>
    <submittedName>
        <fullName evidence="1">Uncharacterized protein</fullName>
    </submittedName>
</protein>
<sequence>MLQYVEDSEDSELVVKRVNGTRWCVRADATMTLSKGYSSFQQVLQVICEDMTQKLQVIHEAKCLLKDL</sequence>
<comment type="caution">
    <text evidence="1">The sequence shown here is derived from an EMBL/GenBank/DDBJ whole genome shotgun (WGS) entry which is preliminary data.</text>
</comment>
<proteinExistence type="predicted"/>
<dbReference type="EMBL" id="BMAO01017402">
    <property type="protein sequence ID" value="GFR15392.1"/>
    <property type="molecule type" value="Genomic_DNA"/>
</dbReference>
<dbReference type="OrthoDB" id="7695426at2759"/>
<organism evidence="1 2">
    <name type="scientific">Trichonephila clavata</name>
    <name type="common">Joro spider</name>
    <name type="synonym">Nephila clavata</name>
    <dbReference type="NCBI Taxonomy" id="2740835"/>
    <lineage>
        <taxon>Eukaryota</taxon>
        <taxon>Metazoa</taxon>
        <taxon>Ecdysozoa</taxon>
        <taxon>Arthropoda</taxon>
        <taxon>Chelicerata</taxon>
        <taxon>Arachnida</taxon>
        <taxon>Araneae</taxon>
        <taxon>Araneomorphae</taxon>
        <taxon>Entelegynae</taxon>
        <taxon>Araneoidea</taxon>
        <taxon>Nephilidae</taxon>
        <taxon>Trichonephila</taxon>
    </lineage>
</organism>
<reference evidence="1" key="1">
    <citation type="submission" date="2020-07" db="EMBL/GenBank/DDBJ databases">
        <title>Multicomponent nature underlies the extraordinary mechanical properties of spider dragline silk.</title>
        <authorList>
            <person name="Kono N."/>
            <person name="Nakamura H."/>
            <person name="Mori M."/>
            <person name="Yoshida Y."/>
            <person name="Ohtoshi R."/>
            <person name="Malay A.D."/>
            <person name="Moran D.A.P."/>
            <person name="Tomita M."/>
            <person name="Numata K."/>
            <person name="Arakawa K."/>
        </authorList>
    </citation>
    <scope>NUCLEOTIDE SEQUENCE</scope>
</reference>